<evidence type="ECO:0000313" key="14">
    <source>
        <dbReference type="EMBL" id="GIY00038.1"/>
    </source>
</evidence>
<evidence type="ECO:0000256" key="12">
    <source>
        <dbReference type="SAM" id="Phobius"/>
    </source>
</evidence>
<dbReference type="GO" id="GO:0004888">
    <property type="term" value="F:transmembrane signaling receptor activity"/>
    <property type="evidence" value="ECO:0007669"/>
    <property type="project" value="InterPro"/>
</dbReference>
<feature type="transmembrane region" description="Helical" evidence="12">
    <location>
        <begin position="286"/>
        <end position="304"/>
    </location>
</feature>
<reference evidence="14 15" key="1">
    <citation type="submission" date="2021-06" db="EMBL/GenBank/DDBJ databases">
        <title>Caerostris darwini draft genome.</title>
        <authorList>
            <person name="Kono N."/>
            <person name="Arakawa K."/>
        </authorList>
    </citation>
    <scope>NUCLEOTIDE SEQUENCE [LARGE SCALE GENOMIC DNA]</scope>
</reference>
<organism evidence="14 15">
    <name type="scientific">Caerostris darwini</name>
    <dbReference type="NCBI Taxonomy" id="1538125"/>
    <lineage>
        <taxon>Eukaryota</taxon>
        <taxon>Metazoa</taxon>
        <taxon>Ecdysozoa</taxon>
        <taxon>Arthropoda</taxon>
        <taxon>Chelicerata</taxon>
        <taxon>Arachnida</taxon>
        <taxon>Araneae</taxon>
        <taxon>Araneomorphae</taxon>
        <taxon>Entelegynae</taxon>
        <taxon>Araneoidea</taxon>
        <taxon>Araneidae</taxon>
        <taxon>Caerostris</taxon>
    </lineage>
</organism>
<dbReference type="InterPro" id="IPR036719">
    <property type="entry name" value="Neuro-gated_channel_TM_sf"/>
</dbReference>
<gene>
    <name evidence="14" type="primary">chrnd</name>
    <name evidence="14" type="ORF">CDAR_387022</name>
</gene>
<dbReference type="AlphaFoldDB" id="A0AAV4PQW0"/>
<keyword evidence="8 14" id="KW-0675">Receptor</keyword>
<dbReference type="InterPro" id="IPR002394">
    <property type="entry name" value="Nicotinic_acetylcholine_rcpt"/>
</dbReference>
<evidence type="ECO:0000256" key="7">
    <source>
        <dbReference type="ARBA" id="ARBA00023136"/>
    </source>
</evidence>
<keyword evidence="7 12" id="KW-0472">Membrane</keyword>
<evidence type="ECO:0000256" key="4">
    <source>
        <dbReference type="ARBA" id="ARBA00022989"/>
    </source>
</evidence>
<dbReference type="GO" id="GO:0045211">
    <property type="term" value="C:postsynaptic membrane"/>
    <property type="evidence" value="ECO:0007669"/>
    <property type="project" value="InterPro"/>
</dbReference>
<proteinExistence type="predicted"/>
<dbReference type="PRINTS" id="PR00254">
    <property type="entry name" value="NICOTINICR"/>
</dbReference>
<keyword evidence="4 12" id="KW-1133">Transmembrane helix</keyword>
<evidence type="ECO:0000256" key="1">
    <source>
        <dbReference type="ARBA" id="ARBA00022448"/>
    </source>
</evidence>
<evidence type="ECO:0000256" key="10">
    <source>
        <dbReference type="ARBA" id="ARBA00023303"/>
    </source>
</evidence>
<comment type="subcellular location">
    <subcellularLocation>
        <location evidence="11">Synaptic cell membrane</location>
        <topology evidence="11">Multi-pass membrane protein</topology>
    </subcellularLocation>
</comment>
<evidence type="ECO:0000256" key="6">
    <source>
        <dbReference type="ARBA" id="ARBA00023065"/>
    </source>
</evidence>
<feature type="transmembrane region" description="Helical" evidence="12">
    <location>
        <begin position="316"/>
        <end position="337"/>
    </location>
</feature>
<dbReference type="InterPro" id="IPR036734">
    <property type="entry name" value="Neur_chan_lig-bd_sf"/>
</dbReference>
<dbReference type="GO" id="GO:0022848">
    <property type="term" value="F:acetylcholine-gated monoatomic cation-selective channel activity"/>
    <property type="evidence" value="ECO:0007669"/>
    <property type="project" value="InterPro"/>
</dbReference>
<evidence type="ECO:0000256" key="5">
    <source>
        <dbReference type="ARBA" id="ARBA00023018"/>
    </source>
</evidence>
<dbReference type="InterPro" id="IPR006201">
    <property type="entry name" value="Neur_channel"/>
</dbReference>
<keyword evidence="15" id="KW-1185">Reference proteome</keyword>
<keyword evidence="3 12" id="KW-0812">Transmembrane</keyword>
<evidence type="ECO:0000256" key="8">
    <source>
        <dbReference type="ARBA" id="ARBA00023170"/>
    </source>
</evidence>
<evidence type="ECO:0000256" key="11">
    <source>
        <dbReference type="ARBA" id="ARBA00034099"/>
    </source>
</evidence>
<evidence type="ECO:0000259" key="13">
    <source>
        <dbReference type="Pfam" id="PF02931"/>
    </source>
</evidence>
<accession>A0AAV4PQW0</accession>
<keyword evidence="1" id="KW-0813">Transport</keyword>
<feature type="domain" description="Neurotransmitter-gated ion-channel ligand-binding" evidence="13">
    <location>
        <begin position="50"/>
        <end position="252"/>
    </location>
</feature>
<keyword evidence="10" id="KW-0407">Ion channel</keyword>
<dbReference type="EMBL" id="BPLQ01003384">
    <property type="protein sequence ID" value="GIY00038.1"/>
    <property type="molecule type" value="Genomic_DNA"/>
</dbReference>
<dbReference type="InterPro" id="IPR038050">
    <property type="entry name" value="Neuro_actylchol_rec"/>
</dbReference>
<dbReference type="FunFam" id="2.70.170.10:FF:000028">
    <property type="entry name" value="AcetylCholine Receptor"/>
    <property type="match status" value="1"/>
</dbReference>
<evidence type="ECO:0000256" key="2">
    <source>
        <dbReference type="ARBA" id="ARBA00022475"/>
    </source>
</evidence>
<dbReference type="SUPFAM" id="SSF63712">
    <property type="entry name" value="Nicotinic receptor ligand binding domain-like"/>
    <property type="match status" value="1"/>
</dbReference>
<evidence type="ECO:0000256" key="9">
    <source>
        <dbReference type="ARBA" id="ARBA00023286"/>
    </source>
</evidence>
<dbReference type="Pfam" id="PF02931">
    <property type="entry name" value="Neur_chan_LBD"/>
    <property type="match status" value="1"/>
</dbReference>
<dbReference type="CDD" id="cd18989">
    <property type="entry name" value="LGIC_ECD_cation"/>
    <property type="match status" value="1"/>
</dbReference>
<keyword evidence="2" id="KW-1003">Cell membrane</keyword>
<keyword evidence="6" id="KW-0406">Ion transport</keyword>
<feature type="transmembrane region" description="Helical" evidence="12">
    <location>
        <begin position="408"/>
        <end position="429"/>
    </location>
</feature>
<dbReference type="PANTHER" id="PTHR18945">
    <property type="entry name" value="NEUROTRANSMITTER GATED ION CHANNEL"/>
    <property type="match status" value="1"/>
</dbReference>
<keyword evidence="5" id="KW-0770">Synapse</keyword>
<evidence type="ECO:0000256" key="3">
    <source>
        <dbReference type="ARBA" id="ARBA00022692"/>
    </source>
</evidence>
<dbReference type="Gene3D" id="2.70.170.10">
    <property type="entry name" value="Neurotransmitter-gated ion-channel ligand-binding domain"/>
    <property type="match status" value="1"/>
</dbReference>
<comment type="caution">
    <text evidence="14">The sequence shown here is derived from an EMBL/GenBank/DDBJ whole genome shotgun (WGS) entry which is preliminary data.</text>
</comment>
<name>A0AAV4PQW0_9ARAC</name>
<dbReference type="InterPro" id="IPR006202">
    <property type="entry name" value="Neur_chan_lig-bd"/>
</dbReference>
<keyword evidence="9" id="KW-1071">Ligand-gated ion channel</keyword>
<protein>
    <submittedName>
        <fullName evidence="14">Acetylcholine receptor subunit delta</fullName>
    </submittedName>
</protein>
<dbReference type="SUPFAM" id="SSF90112">
    <property type="entry name" value="Neurotransmitter-gated ion-channel transmembrane pore"/>
    <property type="match status" value="1"/>
</dbReference>
<dbReference type="Gene3D" id="1.20.58.390">
    <property type="entry name" value="Neurotransmitter-gated ion-channel transmembrane domain"/>
    <property type="match status" value="1"/>
</dbReference>
<feature type="transmembrane region" description="Helical" evidence="12">
    <location>
        <begin position="256"/>
        <end position="279"/>
    </location>
</feature>
<evidence type="ECO:0000313" key="15">
    <source>
        <dbReference type="Proteomes" id="UP001054837"/>
    </source>
</evidence>
<dbReference type="Proteomes" id="UP001054837">
    <property type="component" value="Unassembled WGS sequence"/>
</dbReference>
<sequence length="431" mass="49332">MTFKSWDKKWIIKTAAFNFIYICLFGIQPACTQEGSSEFVLEATPASELKRLRDDLLSHYDKIQRPVKDLKKETRVLVYFDARRLVELDEKSQTLTINGQLMMKWTDEHLQWDPASYSGISMVRLKPNYIWIPDIHSIFSVAKTDIYDTEDILPVQVYSNGTMKWYPPTAFDIPCSAKYRHYPFDSHNCSMLFGAWTHRGSQIILRTLNIPSKKRSVIGTEWMLTNLTHRNKFSNKTGNINYFVQVDIFLQRTSTIIRYVCVVPTLIVFLSSIAGFWLSPNDGSRFLIGCSNIILMSLLLQYLAVTVPAGKDIPLLAQYCASCLCMSGVFLLITVLAQNLRNCSKEPPVFAVRLAQNMDQYLCLLLFSDTSSSRYSALGDISSSPRNAPEVFPEEEKRKKEWTTVSLMVDRIAFWIFVFTYVVLLAVLASV</sequence>